<feature type="signal peptide" evidence="3">
    <location>
        <begin position="1"/>
        <end position="20"/>
    </location>
</feature>
<evidence type="ECO:0000313" key="5">
    <source>
        <dbReference type="EMBL" id="CAH2246346.1"/>
    </source>
</evidence>
<evidence type="ECO:0000259" key="4">
    <source>
        <dbReference type="SMART" id="SM00199"/>
    </source>
</evidence>
<dbReference type="GO" id="GO:0006955">
    <property type="term" value="P:immune response"/>
    <property type="evidence" value="ECO:0007669"/>
    <property type="project" value="InterPro"/>
</dbReference>
<evidence type="ECO:0000256" key="1">
    <source>
        <dbReference type="ARBA" id="ARBA00022514"/>
    </source>
</evidence>
<dbReference type="GO" id="GO:0008009">
    <property type="term" value="F:chemokine activity"/>
    <property type="evidence" value="ECO:0007669"/>
    <property type="project" value="InterPro"/>
</dbReference>
<keyword evidence="3" id="KW-0732">Signal</keyword>
<keyword evidence="1" id="KW-0202">Cytokine</keyword>
<dbReference type="Gene3D" id="2.40.50.40">
    <property type="match status" value="1"/>
</dbReference>
<dbReference type="EMBL" id="OW240913">
    <property type="protein sequence ID" value="CAH2246346.1"/>
    <property type="molecule type" value="Genomic_DNA"/>
</dbReference>
<dbReference type="GO" id="GO:0005615">
    <property type="term" value="C:extracellular space"/>
    <property type="evidence" value="ECO:0007669"/>
    <property type="project" value="UniProtKB-KW"/>
</dbReference>
<dbReference type="InterPro" id="IPR039809">
    <property type="entry name" value="Chemokine_b/g/d"/>
</dbReference>
<dbReference type="InterPro" id="IPR001811">
    <property type="entry name" value="Chemokine_IL8-like_dom"/>
</dbReference>
<dbReference type="SUPFAM" id="SSF54117">
    <property type="entry name" value="Interleukin 8-like chemokines"/>
    <property type="match status" value="1"/>
</dbReference>
<protein>
    <submittedName>
        <fullName evidence="5">C-C motif chemokine 8-like isoform X2</fullName>
    </submittedName>
</protein>
<evidence type="ECO:0000256" key="2">
    <source>
        <dbReference type="SAM" id="MobiDB-lite"/>
    </source>
</evidence>
<name>A0AAD1VT75_PELCU</name>
<accession>A0AAD1VT75</accession>
<reference evidence="5" key="1">
    <citation type="submission" date="2022-03" db="EMBL/GenBank/DDBJ databases">
        <authorList>
            <person name="Alioto T."/>
            <person name="Alioto T."/>
            <person name="Gomez Garrido J."/>
        </authorList>
    </citation>
    <scope>NUCLEOTIDE SEQUENCE</scope>
</reference>
<evidence type="ECO:0000256" key="3">
    <source>
        <dbReference type="SAM" id="SignalP"/>
    </source>
</evidence>
<dbReference type="Pfam" id="PF00048">
    <property type="entry name" value="IL8"/>
    <property type="match status" value="1"/>
</dbReference>
<feature type="region of interest" description="Disordered" evidence="2">
    <location>
        <begin position="91"/>
        <end position="126"/>
    </location>
</feature>
<proteinExistence type="predicted"/>
<dbReference type="AlphaFoldDB" id="A0AAD1VT75"/>
<gene>
    <name evidence="5" type="ORF">PECUL_23A061021</name>
</gene>
<organism evidence="5 6">
    <name type="scientific">Pelobates cultripes</name>
    <name type="common">Western spadefoot toad</name>
    <dbReference type="NCBI Taxonomy" id="61616"/>
    <lineage>
        <taxon>Eukaryota</taxon>
        <taxon>Metazoa</taxon>
        <taxon>Chordata</taxon>
        <taxon>Craniata</taxon>
        <taxon>Vertebrata</taxon>
        <taxon>Euteleostomi</taxon>
        <taxon>Amphibia</taxon>
        <taxon>Batrachia</taxon>
        <taxon>Anura</taxon>
        <taxon>Pelobatoidea</taxon>
        <taxon>Pelobatidae</taxon>
        <taxon>Pelobates</taxon>
    </lineage>
</organism>
<feature type="domain" description="Chemokine interleukin-8-like" evidence="4">
    <location>
        <begin position="33"/>
        <end position="90"/>
    </location>
</feature>
<dbReference type="SMART" id="SM00199">
    <property type="entry name" value="SCY"/>
    <property type="match status" value="1"/>
</dbReference>
<evidence type="ECO:0000313" key="6">
    <source>
        <dbReference type="Proteomes" id="UP001295444"/>
    </source>
</evidence>
<dbReference type="PANTHER" id="PTHR12015">
    <property type="entry name" value="SMALL INDUCIBLE CYTOKINE A"/>
    <property type="match status" value="1"/>
</dbReference>
<feature type="compositionally biased region" description="Basic residues" evidence="2">
    <location>
        <begin position="100"/>
        <end position="117"/>
    </location>
</feature>
<keyword evidence="6" id="KW-1185">Reference proteome</keyword>
<dbReference type="InterPro" id="IPR036048">
    <property type="entry name" value="Interleukin_8-like_sf"/>
</dbReference>
<dbReference type="Proteomes" id="UP001295444">
    <property type="component" value="Chromosome 02"/>
</dbReference>
<sequence length="126" mass="14101">MLRICLAFLILCISVLYCSGNSNFDYRRPIKVKIDCCESVSKARIKEIATFKRQSAADKCVEAVIFHTKNNGSFCSDPKAKWVRRTIRKMENKGTLVPKGGKKGGRKGGNNQKKKTSNKTNPTMTP</sequence>
<dbReference type="PANTHER" id="PTHR12015:SF165">
    <property type="entry name" value="CHEMOKINE (C-C MOTIF) LIGAND 34A, DUPLICATE 4-RELATED"/>
    <property type="match status" value="1"/>
</dbReference>
<feature type="chain" id="PRO_5042007472" evidence="3">
    <location>
        <begin position="21"/>
        <end position="126"/>
    </location>
</feature>